<evidence type="ECO:0000313" key="1">
    <source>
        <dbReference type="EMBL" id="CAA9554647.1"/>
    </source>
</evidence>
<gene>
    <name evidence="1" type="ORF">AVDCRST_MAG33-1184</name>
</gene>
<accession>A0A6J4US09</accession>
<organism evidence="1">
    <name type="scientific">uncultured Thermomicrobiales bacterium</name>
    <dbReference type="NCBI Taxonomy" id="1645740"/>
    <lineage>
        <taxon>Bacteria</taxon>
        <taxon>Pseudomonadati</taxon>
        <taxon>Thermomicrobiota</taxon>
        <taxon>Thermomicrobia</taxon>
        <taxon>Thermomicrobiales</taxon>
        <taxon>environmental samples</taxon>
    </lineage>
</organism>
<sequence length="258" mass="28454">MTQPAIPLETLHGQWCDQVMVTLGDELTPADDTAPGYEHTYAAGAGDDRRLVVVCPWHWPAYSHYQFWELVAIPWLARRAGYRDWCLVTNDAWTDWILPALRPLYGTVIVSDEPPVDAIRRWLAAEPVPVALPPDRPAGRILLGDPTPKQTTVTLKAAMAEALGDSARTGRTIPARLVEATLRPNFSLDDDQTLLFAKSFRNPDVVHEAKMLAGRSLLCPDGTRPVVVIDGRWRDAPELIASVGADVCTAGLLREFVS</sequence>
<protein>
    <submittedName>
        <fullName evidence="1">Uncharacterized protein</fullName>
    </submittedName>
</protein>
<name>A0A6J4US09_9BACT</name>
<dbReference type="AlphaFoldDB" id="A0A6J4US09"/>
<proteinExistence type="predicted"/>
<reference evidence="1" key="1">
    <citation type="submission" date="2020-02" db="EMBL/GenBank/DDBJ databases">
        <authorList>
            <person name="Meier V. D."/>
        </authorList>
    </citation>
    <scope>NUCLEOTIDE SEQUENCE</scope>
    <source>
        <strain evidence="1">AVDCRST_MAG33</strain>
    </source>
</reference>
<dbReference type="EMBL" id="CADCWK010000114">
    <property type="protein sequence ID" value="CAA9554647.1"/>
    <property type="molecule type" value="Genomic_DNA"/>
</dbReference>